<dbReference type="EMBL" id="AP012547">
    <property type="protein sequence ID" value="BAO30332.1"/>
    <property type="molecule type" value="Genomic_DNA"/>
</dbReference>
<name>W0SHT6_9PROT</name>
<dbReference type="HOGENOM" id="CLU_1224227_0_0_4"/>
<organism evidence="1 2">
    <name type="scientific">Sulfuritalea hydrogenivorans sk43H</name>
    <dbReference type="NCBI Taxonomy" id="1223802"/>
    <lineage>
        <taxon>Bacteria</taxon>
        <taxon>Pseudomonadati</taxon>
        <taxon>Pseudomonadota</taxon>
        <taxon>Betaproteobacteria</taxon>
        <taxon>Nitrosomonadales</taxon>
        <taxon>Sterolibacteriaceae</taxon>
        <taxon>Sulfuritalea</taxon>
    </lineage>
</organism>
<dbReference type="STRING" id="1223802.SUTH_02550"/>
<dbReference type="Proteomes" id="UP000031637">
    <property type="component" value="Chromosome"/>
</dbReference>
<protein>
    <submittedName>
        <fullName evidence="1">Uncharacterized protein</fullName>
    </submittedName>
</protein>
<reference evidence="1 2" key="1">
    <citation type="journal article" date="2014" name="Syst. Appl. Microbiol.">
        <title>Complete genomes of freshwater sulfur oxidizers Sulfuricella denitrificans skB26 and Sulfuritalea hydrogenivorans sk43H: genetic insights into the sulfur oxidation pathway of betaproteobacteria.</title>
        <authorList>
            <person name="Watanabe T."/>
            <person name="Kojima H."/>
            <person name="Fukui M."/>
        </authorList>
    </citation>
    <scope>NUCLEOTIDE SEQUENCE [LARGE SCALE GENOMIC DNA]</scope>
    <source>
        <strain evidence="1">DSM22779</strain>
    </source>
</reference>
<keyword evidence="2" id="KW-1185">Reference proteome</keyword>
<accession>W0SHT6</accession>
<proteinExistence type="predicted"/>
<gene>
    <name evidence="1" type="ORF">SUTH_02550</name>
</gene>
<evidence type="ECO:0000313" key="1">
    <source>
        <dbReference type="EMBL" id="BAO30332.1"/>
    </source>
</evidence>
<sequence>MNANDLARRIVVRHREAGYLRLELPAELCHAGAAELIDGALRQVAGVYRVTFYVSQRRLAVSYDAHVCTAADVARGLKACLHALPDEAIAAAPARNTMTTLAGKLNPGLHDAARQARRAFANLRGRIERLRHPQAAPGSLQARLQPMLANALSEKAIINFLNDLVAFYLVKVHWELISQRWLKDPVKHANAWLTVFYLMFLLVRYRKAIAAEVAKTTAKPVPVAQP</sequence>
<dbReference type="RefSeq" id="WP_041099710.1">
    <property type="nucleotide sequence ID" value="NZ_AP012547.1"/>
</dbReference>
<dbReference type="KEGG" id="shd:SUTH_02550"/>
<evidence type="ECO:0000313" key="2">
    <source>
        <dbReference type="Proteomes" id="UP000031637"/>
    </source>
</evidence>
<dbReference type="OrthoDB" id="7345868at2"/>
<dbReference type="AlphaFoldDB" id="W0SHT6"/>